<comment type="caution">
    <text evidence="2">The sequence shown here is derived from an EMBL/GenBank/DDBJ whole genome shotgun (WGS) entry which is preliminary data.</text>
</comment>
<feature type="domain" description="PLL-like beta propeller" evidence="1">
    <location>
        <begin position="141"/>
        <end position="363"/>
    </location>
</feature>
<accession>A0A8J3N2Q3</accession>
<gene>
    <name evidence="2" type="ORF">KSF_061000</name>
</gene>
<dbReference type="RefSeq" id="WP_220206700.1">
    <property type="nucleotide sequence ID" value="NZ_BNJK01000001.1"/>
</dbReference>
<evidence type="ECO:0000313" key="3">
    <source>
        <dbReference type="Proteomes" id="UP000597444"/>
    </source>
</evidence>
<dbReference type="AlphaFoldDB" id="A0A8J3N2Q3"/>
<dbReference type="Proteomes" id="UP000597444">
    <property type="component" value="Unassembled WGS sequence"/>
</dbReference>
<dbReference type="Pfam" id="PF26607">
    <property type="entry name" value="DUF8189"/>
    <property type="match status" value="1"/>
</dbReference>
<sequence length="370" mass="40123">MKKSLWELVGGPRARACRSSAIAIALALLIGVLLGGFQVPQVAAVHAQTTISKQQNGATIRTQAQDGMAHLDVFVRGADNALWHRSTNLATGIASPWHSLGGHIDSAPSVVSWGPGRIDVFARDFLSTNKTNGFLDHVWFDNGKWSQWETLAPPTSTSWLIIETVHPLTSAPTVASWGPGRLDVFAFVGHALVHKWFNNGWHDWETLSNGNFVGDPAAISWGQGRIDVFVRSSYANALEDKVFDHGRWTNWQDLGGILTSSPAVTSAVPGQLHVFVRNTANGLSERTFWAGRWGGWENIDSNTINSSPAAAIVKGGDGVGDGRLSVFALGFNRMLWENFKKAGYWAHWNPLQPPPAGLSTSAPAALFVIY</sequence>
<keyword evidence="3" id="KW-1185">Reference proteome</keyword>
<dbReference type="Gene3D" id="2.120.10.70">
    <property type="entry name" value="Fucose-specific lectin"/>
    <property type="match status" value="2"/>
</dbReference>
<proteinExistence type="predicted"/>
<dbReference type="InterPro" id="IPR058502">
    <property type="entry name" value="PLL-like_beta-prop"/>
</dbReference>
<organism evidence="2 3">
    <name type="scientific">Reticulibacter mediterranei</name>
    <dbReference type="NCBI Taxonomy" id="2778369"/>
    <lineage>
        <taxon>Bacteria</taxon>
        <taxon>Bacillati</taxon>
        <taxon>Chloroflexota</taxon>
        <taxon>Ktedonobacteria</taxon>
        <taxon>Ktedonobacterales</taxon>
        <taxon>Reticulibacteraceae</taxon>
        <taxon>Reticulibacter</taxon>
    </lineage>
</organism>
<protein>
    <recommendedName>
        <fullName evidence="1">PLL-like beta propeller domain-containing protein</fullName>
    </recommendedName>
</protein>
<evidence type="ECO:0000313" key="2">
    <source>
        <dbReference type="EMBL" id="GHO96052.1"/>
    </source>
</evidence>
<dbReference type="CDD" id="cd22954">
    <property type="entry name" value="PLL_lectin"/>
    <property type="match status" value="1"/>
</dbReference>
<name>A0A8J3N2Q3_9CHLR</name>
<dbReference type="EMBL" id="BNJK01000001">
    <property type="protein sequence ID" value="GHO96052.1"/>
    <property type="molecule type" value="Genomic_DNA"/>
</dbReference>
<evidence type="ECO:0000259" key="1">
    <source>
        <dbReference type="Pfam" id="PF26607"/>
    </source>
</evidence>
<reference evidence="2" key="1">
    <citation type="submission" date="2020-10" db="EMBL/GenBank/DDBJ databases">
        <title>Taxonomic study of unclassified bacteria belonging to the class Ktedonobacteria.</title>
        <authorList>
            <person name="Yabe S."/>
            <person name="Wang C.M."/>
            <person name="Zheng Y."/>
            <person name="Sakai Y."/>
            <person name="Cavaletti L."/>
            <person name="Monciardini P."/>
            <person name="Donadio S."/>
        </authorList>
    </citation>
    <scope>NUCLEOTIDE SEQUENCE</scope>
    <source>
        <strain evidence="2">ID150040</strain>
    </source>
</reference>
<dbReference type="SUPFAM" id="SSF89372">
    <property type="entry name" value="Fucose-specific lectin"/>
    <property type="match status" value="2"/>
</dbReference>